<organism evidence="2 5">
    <name type="scientific">Bradyrhizobium guangdongense</name>
    <dbReference type="NCBI Taxonomy" id="1325090"/>
    <lineage>
        <taxon>Bacteria</taxon>
        <taxon>Pseudomonadati</taxon>
        <taxon>Pseudomonadota</taxon>
        <taxon>Alphaproteobacteria</taxon>
        <taxon>Hyphomicrobiales</taxon>
        <taxon>Nitrobacteraceae</taxon>
        <taxon>Bradyrhizobium</taxon>
    </lineage>
</organism>
<feature type="signal peptide" evidence="1">
    <location>
        <begin position="1"/>
        <end position="23"/>
    </location>
</feature>
<keyword evidence="4" id="KW-1185">Reference proteome</keyword>
<dbReference type="EMBL" id="BMHC01000001">
    <property type="protein sequence ID" value="GGI19181.1"/>
    <property type="molecule type" value="Genomic_DNA"/>
</dbReference>
<evidence type="ECO:0000313" key="2">
    <source>
        <dbReference type="EMBL" id="GGI19181.1"/>
    </source>
</evidence>
<protein>
    <submittedName>
        <fullName evidence="2">Uncharacterized protein</fullName>
    </submittedName>
</protein>
<reference evidence="2" key="1">
    <citation type="journal article" date="2014" name="Int. J. Syst. Evol. Microbiol.">
        <title>Complete genome sequence of Corynebacterium casei LMG S-19264T (=DSM 44701T), isolated from a smear-ripened cheese.</title>
        <authorList>
            <consortium name="US DOE Joint Genome Institute (JGI-PGF)"/>
            <person name="Walter F."/>
            <person name="Albersmeier A."/>
            <person name="Kalinowski J."/>
            <person name="Ruckert C."/>
        </authorList>
    </citation>
    <scope>NUCLEOTIDE SEQUENCE</scope>
    <source>
        <strain evidence="2">CGMCC 1.15034</strain>
    </source>
</reference>
<dbReference type="RefSeq" id="WP_128964639.1">
    <property type="nucleotide sequence ID" value="NZ_BMHC01000001.1"/>
</dbReference>
<dbReference type="Proteomes" id="UP000593880">
    <property type="component" value="Chromosome"/>
</dbReference>
<keyword evidence="1" id="KW-0732">Signal</keyword>
<reference evidence="3 4" key="2">
    <citation type="submission" date="2018-06" db="EMBL/GenBank/DDBJ databases">
        <title>Comparative genomics of rhizobia nodulating Arachis hypogaea in China.</title>
        <authorList>
            <person name="Li Y."/>
        </authorList>
    </citation>
    <scope>NUCLEOTIDE SEQUENCE [LARGE SCALE GENOMIC DNA]</scope>
    <source>
        <strain evidence="3 4">CCBAU 51658</strain>
    </source>
</reference>
<dbReference type="EMBL" id="CP030057">
    <property type="protein sequence ID" value="QOZ59018.1"/>
    <property type="molecule type" value="Genomic_DNA"/>
</dbReference>
<feature type="chain" id="PRO_5044601082" evidence="1">
    <location>
        <begin position="24"/>
        <end position="138"/>
    </location>
</feature>
<evidence type="ECO:0000256" key="1">
    <source>
        <dbReference type="SAM" id="SignalP"/>
    </source>
</evidence>
<sequence length="138" mass="15439">MRNFVILLLSFVLFNTGVVQSLAQSQPTAMPMPANYRDYIATYLSERNHYVVRDAKITKPYEQWGGLLRGGRFSVVCVAVFRDNPLGIVVQDNWAFENDGGRVKPVELGMGSCKPLYPFPELMKALAPDPQADKFAVP</sequence>
<accession>A0A410V2W2</accession>
<dbReference type="Proteomes" id="UP000625079">
    <property type="component" value="Unassembled WGS sequence"/>
</dbReference>
<reference evidence="2" key="3">
    <citation type="submission" date="2022-12" db="EMBL/GenBank/DDBJ databases">
        <authorList>
            <person name="Sun Q."/>
            <person name="Zhou Y."/>
        </authorList>
    </citation>
    <scope>NUCLEOTIDE SEQUENCE</scope>
    <source>
        <strain evidence="2">CGMCC 1.15034</strain>
    </source>
</reference>
<dbReference type="OrthoDB" id="8248376at2"/>
<evidence type="ECO:0000313" key="3">
    <source>
        <dbReference type="EMBL" id="QOZ59018.1"/>
    </source>
</evidence>
<evidence type="ECO:0000313" key="5">
    <source>
        <dbReference type="Proteomes" id="UP000625079"/>
    </source>
</evidence>
<dbReference type="AlphaFoldDB" id="A0A410V2W2"/>
<proteinExistence type="predicted"/>
<gene>
    <name evidence="2" type="ORF">GCM10010987_03020</name>
    <name evidence="3" type="ORF">XH86_09890</name>
</gene>
<name>A0A410V2W2_9BRAD</name>
<evidence type="ECO:0000313" key="4">
    <source>
        <dbReference type="Proteomes" id="UP000593880"/>
    </source>
</evidence>